<dbReference type="InterPro" id="IPR040358">
    <property type="entry name" value="At4g22758-like"/>
</dbReference>
<dbReference type="AlphaFoldDB" id="A0A835Q1W0"/>
<comment type="caution">
    <text evidence="2">The sequence shown here is derived from an EMBL/GenBank/DDBJ whole genome shotgun (WGS) entry which is preliminary data.</text>
</comment>
<dbReference type="InterPro" id="IPR055482">
    <property type="entry name" value="DUF7054"/>
</dbReference>
<protein>
    <recommendedName>
        <fullName evidence="1">DUF7054 domain-containing protein</fullName>
    </recommendedName>
</protein>
<proteinExistence type="predicted"/>
<evidence type="ECO:0000259" key="1">
    <source>
        <dbReference type="Pfam" id="PF23156"/>
    </source>
</evidence>
<dbReference type="EMBL" id="JADCNL010000011">
    <property type="protein sequence ID" value="KAG0461088.1"/>
    <property type="molecule type" value="Genomic_DNA"/>
</dbReference>
<evidence type="ECO:0000313" key="3">
    <source>
        <dbReference type="Proteomes" id="UP000636800"/>
    </source>
</evidence>
<dbReference type="PANTHER" id="PTHR33270:SF18">
    <property type="entry name" value="OS02G0324700 PROTEIN"/>
    <property type="match status" value="1"/>
</dbReference>
<keyword evidence="3" id="KW-1185">Reference proteome</keyword>
<reference evidence="2 3" key="1">
    <citation type="journal article" date="2020" name="Nat. Food">
        <title>A phased Vanilla planifolia genome enables genetic improvement of flavour and production.</title>
        <authorList>
            <person name="Hasing T."/>
            <person name="Tang H."/>
            <person name="Brym M."/>
            <person name="Khazi F."/>
            <person name="Huang T."/>
            <person name="Chambers A.H."/>
        </authorList>
    </citation>
    <scope>NUCLEOTIDE SEQUENCE [LARGE SCALE GENOMIC DNA]</scope>
    <source>
        <tissue evidence="2">Leaf</tissue>
    </source>
</reference>
<gene>
    <name evidence="2" type="ORF">HPP92_021385</name>
</gene>
<dbReference type="Pfam" id="PF23156">
    <property type="entry name" value="DUF7054"/>
    <property type="match status" value="1"/>
</dbReference>
<dbReference type="PANTHER" id="PTHR33270">
    <property type="entry name" value="BNAC05G50380D PROTEIN"/>
    <property type="match status" value="1"/>
</dbReference>
<dbReference type="OrthoDB" id="1843925at2759"/>
<organism evidence="2 3">
    <name type="scientific">Vanilla planifolia</name>
    <name type="common">Vanilla</name>
    <dbReference type="NCBI Taxonomy" id="51239"/>
    <lineage>
        <taxon>Eukaryota</taxon>
        <taxon>Viridiplantae</taxon>
        <taxon>Streptophyta</taxon>
        <taxon>Embryophyta</taxon>
        <taxon>Tracheophyta</taxon>
        <taxon>Spermatophyta</taxon>
        <taxon>Magnoliopsida</taxon>
        <taxon>Liliopsida</taxon>
        <taxon>Asparagales</taxon>
        <taxon>Orchidaceae</taxon>
        <taxon>Vanilloideae</taxon>
        <taxon>Vanilleae</taxon>
        <taxon>Vanilla</taxon>
    </lineage>
</organism>
<evidence type="ECO:0000313" key="2">
    <source>
        <dbReference type="EMBL" id="KAG0461088.1"/>
    </source>
</evidence>
<accession>A0A835Q1W0</accession>
<dbReference type="Proteomes" id="UP000636800">
    <property type="component" value="Chromosome 11"/>
</dbReference>
<feature type="domain" description="DUF7054" evidence="1">
    <location>
        <begin position="34"/>
        <end position="115"/>
    </location>
</feature>
<name>A0A835Q1W0_VANPL</name>
<sequence length="156" mass="17641">MAQQQLQPRTPHRKGFEMVENKERKENGKKRESVRMLISVTVLGSAGPIRLVVREEELVSVVIATALKAYAREGRRPVIGSDLLDFALYLAYDGSRALSLGQPIGSFGSRNFLLCKRQRMVCDEISETYVKDFDKKSAFTGWKAWFNRSLALISSQ</sequence>